<dbReference type="RefSeq" id="WP_048879481.1">
    <property type="nucleotide sequence ID" value="NZ_BAPR01000189.1"/>
</dbReference>
<evidence type="ECO:0000313" key="2">
    <source>
        <dbReference type="EMBL" id="GAN81091.1"/>
    </source>
</evidence>
<proteinExistence type="predicted"/>
<accession>A0A0D6PI90</accession>
<sequence>MSRALGNMLLMMFGGHGSSREQDLRELPQEKMPVEEHSTVVPRKAKPKPVAPRLIGPLTVMHCHEGA</sequence>
<evidence type="ECO:0000256" key="1">
    <source>
        <dbReference type="SAM" id="MobiDB-lite"/>
    </source>
</evidence>
<dbReference type="AlphaFoldDB" id="A0A0D6PI90"/>
<evidence type="ECO:0000313" key="3">
    <source>
        <dbReference type="Proteomes" id="UP000032668"/>
    </source>
</evidence>
<feature type="region of interest" description="Disordered" evidence="1">
    <location>
        <begin position="30"/>
        <end position="52"/>
    </location>
</feature>
<organism evidence="2 3">
    <name type="scientific">Acidocella aminolytica 101 = DSM 11237</name>
    <dbReference type="NCBI Taxonomy" id="1120923"/>
    <lineage>
        <taxon>Bacteria</taxon>
        <taxon>Pseudomonadati</taxon>
        <taxon>Pseudomonadota</taxon>
        <taxon>Alphaproteobacteria</taxon>
        <taxon>Acetobacterales</taxon>
        <taxon>Acidocellaceae</taxon>
        <taxon>Acidocella</taxon>
    </lineage>
</organism>
<dbReference type="EMBL" id="BANC01000073">
    <property type="protein sequence ID" value="GAN81091.1"/>
    <property type="molecule type" value="Genomic_DNA"/>
</dbReference>
<protein>
    <submittedName>
        <fullName evidence="2">Uncharacterized protein</fullName>
    </submittedName>
</protein>
<name>A0A0D6PI90_9PROT</name>
<dbReference type="Proteomes" id="UP000032668">
    <property type="component" value="Unassembled WGS sequence"/>
</dbReference>
<reference evidence="2 3" key="1">
    <citation type="submission" date="2012-11" db="EMBL/GenBank/DDBJ databases">
        <title>Whole genome sequence of Acidocella aminolytica 101 = DSM 11237.</title>
        <authorList>
            <person name="Azuma Y."/>
            <person name="Higashiura N."/>
            <person name="Hirakawa H."/>
            <person name="Matsushita K."/>
        </authorList>
    </citation>
    <scope>NUCLEOTIDE SEQUENCE [LARGE SCALE GENOMIC DNA]</scope>
    <source>
        <strain evidence="3">101 / DSM 11237</strain>
    </source>
</reference>
<keyword evidence="3" id="KW-1185">Reference proteome</keyword>
<gene>
    <name evidence="2" type="ORF">Aam_075_004</name>
</gene>
<comment type="caution">
    <text evidence="2">The sequence shown here is derived from an EMBL/GenBank/DDBJ whole genome shotgun (WGS) entry which is preliminary data.</text>
</comment>